<gene>
    <name evidence="3" type="ORF">QE375_000958</name>
</gene>
<accession>A0ABU1HQ15</accession>
<evidence type="ECO:0000256" key="2">
    <source>
        <dbReference type="SAM" id="MobiDB-lite"/>
    </source>
</evidence>
<evidence type="ECO:0000256" key="1">
    <source>
        <dbReference type="SAM" id="Coils"/>
    </source>
</evidence>
<evidence type="ECO:0000313" key="3">
    <source>
        <dbReference type="EMBL" id="MDR6141404.1"/>
    </source>
</evidence>
<evidence type="ECO:0000313" key="4">
    <source>
        <dbReference type="Proteomes" id="UP001249291"/>
    </source>
</evidence>
<dbReference type="Proteomes" id="UP001249291">
    <property type="component" value="Unassembled WGS sequence"/>
</dbReference>
<keyword evidence="4" id="KW-1185">Reference proteome</keyword>
<reference evidence="3 4" key="1">
    <citation type="submission" date="2023-08" db="EMBL/GenBank/DDBJ databases">
        <title>Functional and genomic diversity of the sorghum phyllosphere microbiome.</title>
        <authorList>
            <person name="Shade A."/>
        </authorList>
    </citation>
    <scope>NUCLEOTIDE SEQUENCE [LARGE SCALE GENOMIC DNA]</scope>
    <source>
        <strain evidence="3 4">SORGH_AS_0445</strain>
    </source>
</reference>
<feature type="region of interest" description="Disordered" evidence="2">
    <location>
        <begin position="90"/>
        <end position="112"/>
    </location>
</feature>
<dbReference type="EMBL" id="JAVIZQ010000001">
    <property type="protein sequence ID" value="MDR6141404.1"/>
    <property type="molecule type" value="Genomic_DNA"/>
</dbReference>
<comment type="caution">
    <text evidence="3">The sequence shown here is derived from an EMBL/GenBank/DDBJ whole genome shotgun (WGS) entry which is preliminary data.</text>
</comment>
<keyword evidence="1" id="KW-0175">Coiled coil</keyword>
<feature type="coiled-coil region" evidence="1">
    <location>
        <begin position="11"/>
        <end position="38"/>
    </location>
</feature>
<organism evidence="3 4">
    <name type="scientific">Microbacterium foliorum</name>
    <dbReference type="NCBI Taxonomy" id="104336"/>
    <lineage>
        <taxon>Bacteria</taxon>
        <taxon>Bacillati</taxon>
        <taxon>Actinomycetota</taxon>
        <taxon>Actinomycetes</taxon>
        <taxon>Micrococcales</taxon>
        <taxon>Microbacteriaceae</taxon>
        <taxon>Microbacterium</taxon>
    </lineage>
</organism>
<protein>
    <submittedName>
        <fullName evidence="3">Uncharacterized protein</fullName>
    </submittedName>
</protein>
<proteinExistence type="predicted"/>
<dbReference type="RefSeq" id="WP_309688249.1">
    <property type="nucleotide sequence ID" value="NZ_JAVIZQ010000001.1"/>
</dbReference>
<sequence>MTDTRNHAKIAAGLRRRAQTAEAELTRVRSAVDEQNRMLLGIVLRDVLADPADFARFVNVDRLYGDDGALIWADVWVQLEQLLAARPYLAAPPSDSPRPRGRGALSWFSTGA</sequence>
<name>A0ABU1HQ15_9MICO</name>